<dbReference type="FunFam" id="3.10.129.10:FF:000022">
    <property type="entry name" value="Phenylacetic acid degradation protein"/>
    <property type="match status" value="1"/>
</dbReference>
<accession>A0A437M7D8</accession>
<gene>
    <name evidence="4" type="primary">paaI</name>
    <name evidence="4" type="ORF">EOD43_06675</name>
</gene>
<reference evidence="4 5" key="1">
    <citation type="submission" date="2019-01" db="EMBL/GenBank/DDBJ databases">
        <authorList>
            <person name="Chen W.-M."/>
        </authorList>
    </citation>
    <scope>NUCLEOTIDE SEQUENCE [LARGE SCALE GENOMIC DNA]</scope>
    <source>
        <strain evidence="4 5">CCP-7</strain>
    </source>
</reference>
<proteinExistence type="inferred from homology"/>
<keyword evidence="2" id="KW-0378">Hydrolase</keyword>
<dbReference type="NCBIfam" id="TIGR02286">
    <property type="entry name" value="PaaD"/>
    <property type="match status" value="1"/>
</dbReference>
<comment type="caution">
    <text evidence="4">The sequence shown here is derived from an EMBL/GenBank/DDBJ whole genome shotgun (WGS) entry which is preliminary data.</text>
</comment>
<dbReference type="RefSeq" id="WP_127742273.1">
    <property type="nucleotide sequence ID" value="NZ_SACN01000001.1"/>
</dbReference>
<dbReference type="InterPro" id="IPR006683">
    <property type="entry name" value="Thioestr_dom"/>
</dbReference>
<keyword evidence="5" id="KW-1185">Reference proteome</keyword>
<dbReference type="Pfam" id="PF03061">
    <property type="entry name" value="4HBT"/>
    <property type="match status" value="1"/>
</dbReference>
<evidence type="ECO:0000256" key="1">
    <source>
        <dbReference type="ARBA" id="ARBA00008324"/>
    </source>
</evidence>
<dbReference type="NCBIfam" id="TIGR00369">
    <property type="entry name" value="unchar_dom_1"/>
    <property type="match status" value="1"/>
</dbReference>
<dbReference type="Proteomes" id="UP000282971">
    <property type="component" value="Unassembled WGS sequence"/>
</dbReference>
<comment type="similarity">
    <text evidence="1">Belongs to the thioesterase PaaI family.</text>
</comment>
<dbReference type="InterPro" id="IPR003736">
    <property type="entry name" value="PAAI_dom"/>
</dbReference>
<evidence type="ECO:0000259" key="3">
    <source>
        <dbReference type="Pfam" id="PF03061"/>
    </source>
</evidence>
<name>A0A437M7D8_9SPHN</name>
<dbReference type="PANTHER" id="PTHR42856">
    <property type="entry name" value="ACYL-COENZYME A THIOESTERASE PAAI"/>
    <property type="match status" value="1"/>
</dbReference>
<dbReference type="OrthoDB" id="32575at2"/>
<dbReference type="InterPro" id="IPR052723">
    <property type="entry name" value="Acyl-CoA_thioesterase_PaaI"/>
</dbReference>
<evidence type="ECO:0000256" key="2">
    <source>
        <dbReference type="ARBA" id="ARBA00022801"/>
    </source>
</evidence>
<dbReference type="InterPro" id="IPR011973">
    <property type="entry name" value="PaaD"/>
</dbReference>
<dbReference type="EMBL" id="SACN01000001">
    <property type="protein sequence ID" value="RVT93547.1"/>
    <property type="molecule type" value="Genomic_DNA"/>
</dbReference>
<organism evidence="4 5">
    <name type="scientific">Sphingomonas crocodyli</name>
    <dbReference type="NCBI Taxonomy" id="1979270"/>
    <lineage>
        <taxon>Bacteria</taxon>
        <taxon>Pseudomonadati</taxon>
        <taxon>Pseudomonadota</taxon>
        <taxon>Alphaproteobacteria</taxon>
        <taxon>Sphingomonadales</taxon>
        <taxon>Sphingomonadaceae</taxon>
        <taxon>Sphingomonas</taxon>
    </lineage>
</organism>
<dbReference type="GO" id="GO:0016289">
    <property type="term" value="F:acyl-CoA hydrolase activity"/>
    <property type="evidence" value="ECO:0007669"/>
    <property type="project" value="TreeGrafter"/>
</dbReference>
<feature type="domain" description="Thioesterase" evidence="3">
    <location>
        <begin position="57"/>
        <end position="127"/>
    </location>
</feature>
<dbReference type="InterPro" id="IPR029069">
    <property type="entry name" value="HotDog_dom_sf"/>
</dbReference>
<evidence type="ECO:0000313" key="4">
    <source>
        <dbReference type="EMBL" id="RVT93547.1"/>
    </source>
</evidence>
<dbReference type="Gene3D" id="3.10.129.10">
    <property type="entry name" value="Hotdog Thioesterase"/>
    <property type="match status" value="1"/>
</dbReference>
<dbReference type="CDD" id="cd03443">
    <property type="entry name" value="PaaI_thioesterase"/>
    <property type="match status" value="1"/>
</dbReference>
<evidence type="ECO:0000313" key="5">
    <source>
        <dbReference type="Proteomes" id="UP000282971"/>
    </source>
</evidence>
<dbReference type="AlphaFoldDB" id="A0A437M7D8"/>
<protein>
    <submittedName>
        <fullName evidence="4">Hydroxyphenylacetyl-CoA thioesterase PaaI</fullName>
    </submittedName>
</protein>
<dbReference type="SUPFAM" id="SSF54637">
    <property type="entry name" value="Thioesterase/thiol ester dehydrase-isomerase"/>
    <property type="match status" value="1"/>
</dbReference>
<dbReference type="PANTHER" id="PTHR42856:SF1">
    <property type="entry name" value="ACYL-COENZYME A THIOESTERASE PAAI"/>
    <property type="match status" value="1"/>
</dbReference>
<sequence length="148" mass="15957">MSSPIQDADHLARNVADAMLEREGTASNWGLVIETAKVGYARVRMVLRADMLNGHRTAHGGMIFALADTAFAYACNSRNQITVAQQASIHFLAPAHEGDVLIAEAYEDAVIGRSGSYRVDVRTKAGRPIAYFQGLSRTIGGAILPLEE</sequence>